<feature type="non-terminal residue" evidence="2">
    <location>
        <position position="257"/>
    </location>
</feature>
<dbReference type="InterPro" id="IPR027417">
    <property type="entry name" value="P-loop_NTPase"/>
</dbReference>
<evidence type="ECO:0000256" key="1">
    <source>
        <dbReference type="SAM" id="MobiDB-lite"/>
    </source>
</evidence>
<feature type="region of interest" description="Disordered" evidence="1">
    <location>
        <begin position="1"/>
        <end position="65"/>
    </location>
</feature>
<evidence type="ECO:0000313" key="3">
    <source>
        <dbReference type="Proteomes" id="UP000258309"/>
    </source>
</evidence>
<gene>
    <name evidence="2" type="ORF">B7463_g12423</name>
</gene>
<organism evidence="2 3">
    <name type="scientific">Scytalidium lignicola</name>
    <name type="common">Hyphomycete</name>
    <dbReference type="NCBI Taxonomy" id="5539"/>
    <lineage>
        <taxon>Eukaryota</taxon>
        <taxon>Fungi</taxon>
        <taxon>Dikarya</taxon>
        <taxon>Ascomycota</taxon>
        <taxon>Pezizomycotina</taxon>
        <taxon>Leotiomycetes</taxon>
        <taxon>Leotiomycetes incertae sedis</taxon>
        <taxon>Scytalidium</taxon>
    </lineage>
</organism>
<dbReference type="Gene3D" id="3.40.50.300">
    <property type="entry name" value="P-loop containing nucleotide triphosphate hydrolases"/>
    <property type="match status" value="1"/>
</dbReference>
<accession>A0A3E2GS68</accession>
<feature type="compositionally biased region" description="Basic residues" evidence="1">
    <location>
        <begin position="1"/>
        <end position="11"/>
    </location>
</feature>
<dbReference type="EMBL" id="NCSJ02000563">
    <property type="protein sequence ID" value="RFU23916.1"/>
    <property type="molecule type" value="Genomic_DNA"/>
</dbReference>
<reference evidence="2 3" key="1">
    <citation type="submission" date="2018-05" db="EMBL/GenBank/DDBJ databases">
        <title>Draft genome sequence of Scytalidium lignicola DSM 105466, a ubiquitous saprotrophic fungus.</title>
        <authorList>
            <person name="Buettner E."/>
            <person name="Gebauer A.M."/>
            <person name="Hofrichter M."/>
            <person name="Liers C."/>
            <person name="Kellner H."/>
        </authorList>
    </citation>
    <scope>NUCLEOTIDE SEQUENCE [LARGE SCALE GENOMIC DNA]</scope>
    <source>
        <strain evidence="2 3">DSM 105466</strain>
    </source>
</reference>
<protein>
    <submittedName>
        <fullName evidence="2">Uncharacterized protein</fullName>
    </submittedName>
</protein>
<dbReference type="Proteomes" id="UP000258309">
    <property type="component" value="Unassembled WGS sequence"/>
</dbReference>
<keyword evidence="3" id="KW-1185">Reference proteome</keyword>
<feature type="non-terminal residue" evidence="2">
    <location>
        <position position="1"/>
    </location>
</feature>
<dbReference type="AlphaFoldDB" id="A0A3E2GS68"/>
<proteinExistence type="predicted"/>
<dbReference type="OrthoDB" id="4207519at2759"/>
<comment type="caution">
    <text evidence="2">The sequence shown here is derived from an EMBL/GenBank/DDBJ whole genome shotgun (WGS) entry which is preliminary data.</text>
</comment>
<sequence length="257" mass="28238">MQKKLKKSRKRVAPEGNSTTQKAPTGVVASTDASEVVEPGNPTPLPEPSQAPARRPSKCSGLTGNFIQASRDAPRDLHTIRIETSTLKATLENLKFLHDSGGCLSDNLQALHGKNGPLEGCRRVLSDLEKLLGPDIHGPADGRRQRIHATLSNLAWHDIKEVRNGADQIRKQQEHHEHRHILDWLTPIDYSTQQNDFIRRRQEGTGQTLFCPGIPGAGKTMSVATVIDKLYDEFRDDSSIGIAYSTETISEAATINA</sequence>
<evidence type="ECO:0000313" key="2">
    <source>
        <dbReference type="EMBL" id="RFU23916.1"/>
    </source>
</evidence>
<name>A0A3E2GS68_SCYLI</name>